<dbReference type="InterPro" id="IPR050739">
    <property type="entry name" value="MFP"/>
</dbReference>
<dbReference type="Gene3D" id="2.40.50.100">
    <property type="match status" value="1"/>
</dbReference>
<evidence type="ECO:0000256" key="6">
    <source>
        <dbReference type="SAM" id="Phobius"/>
    </source>
</evidence>
<evidence type="ECO:0000313" key="10">
    <source>
        <dbReference type="Proteomes" id="UP000244677"/>
    </source>
</evidence>
<reference evidence="9 10" key="1">
    <citation type="submission" date="2017-04" db="EMBL/GenBank/DDBJ databases">
        <title>Complete genome sequence of Flavobacterium kingsejong AJ004.</title>
        <authorList>
            <person name="Lee P.C."/>
        </authorList>
    </citation>
    <scope>NUCLEOTIDE SEQUENCE [LARGE SCALE GENOMIC DNA]</scope>
    <source>
        <strain evidence="9 10">AJ004</strain>
    </source>
</reference>
<evidence type="ECO:0000313" key="9">
    <source>
        <dbReference type="EMBL" id="AWG25641.1"/>
    </source>
</evidence>
<dbReference type="Gene3D" id="1.10.287.470">
    <property type="entry name" value="Helix hairpin bin"/>
    <property type="match status" value="1"/>
</dbReference>
<feature type="coiled-coil region" evidence="5">
    <location>
        <begin position="83"/>
        <end position="204"/>
    </location>
</feature>
<dbReference type="RefSeq" id="WP_108737216.1">
    <property type="nucleotide sequence ID" value="NZ_CP020919.1"/>
</dbReference>
<dbReference type="AlphaFoldDB" id="A0A2S1LPN6"/>
<evidence type="ECO:0000256" key="5">
    <source>
        <dbReference type="SAM" id="Coils"/>
    </source>
</evidence>
<dbReference type="Pfam" id="PF25963">
    <property type="entry name" value="Beta-barrel_AAEA"/>
    <property type="match status" value="1"/>
</dbReference>
<keyword evidence="2 6" id="KW-0812">Transmembrane</keyword>
<sequence>MKTKSGKKFNYLFNGVVLLVMAITLIFFLRYLIHSRNYEETNDAQVEAYINPISARVGGYIQKINFEEHQYVKKGDTLVIIDNREYTAKVMEAEAALEDVKARLVVLDATIQTAQTGTAVNRDMIASAKAKLVEKQQDLKRYKNLLQEEAATLQEFEQTQAKYDVATSEFNATRNNLKTTHSKIEELESNHGLLKAEIKQKEALLDYAKINLEYTVITAPYSGRLGRKTIQEGQQIQAGQSLVPIINENQKWVTANFKETQIQDMHVGQSVEIKVDGYDNTVYQGTIEAIAGSTGSKFSLLPADNSTGNFVKITQRIPVKIKFSEKDIEQIKAGMNVIVSVKKN</sequence>
<gene>
    <name evidence="9" type="ORF">FK004_10660</name>
</gene>
<dbReference type="Gene3D" id="2.40.30.170">
    <property type="match status" value="1"/>
</dbReference>
<evidence type="ECO:0000256" key="1">
    <source>
        <dbReference type="ARBA" id="ARBA00004167"/>
    </source>
</evidence>
<evidence type="ECO:0000256" key="3">
    <source>
        <dbReference type="ARBA" id="ARBA00022989"/>
    </source>
</evidence>
<feature type="transmembrane region" description="Helical" evidence="6">
    <location>
        <begin position="12"/>
        <end position="33"/>
    </location>
</feature>
<keyword evidence="4 6" id="KW-0472">Membrane</keyword>
<dbReference type="InterPro" id="IPR058634">
    <property type="entry name" value="AaeA-lik-b-barrel"/>
</dbReference>
<dbReference type="Proteomes" id="UP000244677">
    <property type="component" value="Chromosome"/>
</dbReference>
<dbReference type="GO" id="GO:0055085">
    <property type="term" value="P:transmembrane transport"/>
    <property type="evidence" value="ECO:0007669"/>
    <property type="project" value="InterPro"/>
</dbReference>
<dbReference type="SUPFAM" id="SSF111369">
    <property type="entry name" value="HlyD-like secretion proteins"/>
    <property type="match status" value="3"/>
</dbReference>
<dbReference type="PANTHER" id="PTHR30386">
    <property type="entry name" value="MEMBRANE FUSION SUBUNIT OF EMRAB-TOLC MULTIDRUG EFFLUX PUMP"/>
    <property type="match status" value="1"/>
</dbReference>
<protein>
    <submittedName>
        <fullName evidence="9">Secretion protein HlyD</fullName>
    </submittedName>
</protein>
<dbReference type="KEGG" id="fki:FK004_10660"/>
<accession>A0A2S1LPN6</accession>
<dbReference type="EMBL" id="CP020919">
    <property type="protein sequence ID" value="AWG25641.1"/>
    <property type="molecule type" value="Genomic_DNA"/>
</dbReference>
<dbReference type="PANTHER" id="PTHR30386:SF26">
    <property type="entry name" value="TRANSPORT PROTEIN COMB"/>
    <property type="match status" value="1"/>
</dbReference>
<feature type="domain" description="Multidrug resistance protein MdtA-like barrel-sandwich hybrid" evidence="7">
    <location>
        <begin position="53"/>
        <end position="243"/>
    </location>
</feature>
<dbReference type="OrthoDB" id="9811754at2"/>
<evidence type="ECO:0000256" key="2">
    <source>
        <dbReference type="ARBA" id="ARBA00022692"/>
    </source>
</evidence>
<keyword evidence="10" id="KW-1185">Reference proteome</keyword>
<proteinExistence type="predicted"/>
<dbReference type="Pfam" id="PF25917">
    <property type="entry name" value="BSH_RND"/>
    <property type="match status" value="1"/>
</dbReference>
<dbReference type="GO" id="GO:0016020">
    <property type="term" value="C:membrane"/>
    <property type="evidence" value="ECO:0007669"/>
    <property type="project" value="UniProtKB-SubCell"/>
</dbReference>
<feature type="domain" description="p-hydroxybenzoic acid efflux pump subunit AaeA-like beta-barrel" evidence="8">
    <location>
        <begin position="252"/>
        <end position="341"/>
    </location>
</feature>
<keyword evidence="3 6" id="KW-1133">Transmembrane helix</keyword>
<evidence type="ECO:0000259" key="7">
    <source>
        <dbReference type="Pfam" id="PF25917"/>
    </source>
</evidence>
<comment type="subcellular location">
    <subcellularLocation>
        <location evidence="1">Membrane</location>
        <topology evidence="1">Single-pass membrane protein</topology>
    </subcellularLocation>
</comment>
<name>A0A2S1LPN6_9FLAO</name>
<organism evidence="9 10">
    <name type="scientific">Flavobacterium kingsejongi</name>
    <dbReference type="NCBI Taxonomy" id="1678728"/>
    <lineage>
        <taxon>Bacteria</taxon>
        <taxon>Pseudomonadati</taxon>
        <taxon>Bacteroidota</taxon>
        <taxon>Flavobacteriia</taxon>
        <taxon>Flavobacteriales</taxon>
        <taxon>Flavobacteriaceae</taxon>
        <taxon>Flavobacterium</taxon>
    </lineage>
</organism>
<evidence type="ECO:0000259" key="8">
    <source>
        <dbReference type="Pfam" id="PF25963"/>
    </source>
</evidence>
<keyword evidence="5" id="KW-0175">Coiled coil</keyword>
<evidence type="ECO:0000256" key="4">
    <source>
        <dbReference type="ARBA" id="ARBA00023136"/>
    </source>
</evidence>
<dbReference type="InterPro" id="IPR058625">
    <property type="entry name" value="MdtA-like_BSH"/>
</dbReference>